<dbReference type="PANTHER" id="PTHR40866:SF1">
    <property type="entry name" value="BED-TYPE DOMAIN-CONTAINING PROTEIN"/>
    <property type="match status" value="1"/>
</dbReference>
<organism evidence="1 2">
    <name type="scientific">Lagenidium giganteum</name>
    <dbReference type="NCBI Taxonomy" id="4803"/>
    <lineage>
        <taxon>Eukaryota</taxon>
        <taxon>Sar</taxon>
        <taxon>Stramenopiles</taxon>
        <taxon>Oomycota</taxon>
        <taxon>Peronosporomycetes</taxon>
        <taxon>Pythiales</taxon>
        <taxon>Pythiaceae</taxon>
    </lineage>
</organism>
<dbReference type="PANTHER" id="PTHR40866">
    <property type="entry name" value="BED-TYPE DOMAIN-CONTAINING PROTEIN"/>
    <property type="match status" value="1"/>
</dbReference>
<dbReference type="Proteomes" id="UP001146120">
    <property type="component" value="Unassembled WGS sequence"/>
</dbReference>
<name>A0AAV2Z3V0_9STRA</name>
<comment type="caution">
    <text evidence="1">The sequence shown here is derived from an EMBL/GenBank/DDBJ whole genome shotgun (WGS) entry which is preliminary data.</text>
</comment>
<proteinExistence type="predicted"/>
<accession>A0AAV2Z3V0</accession>
<protein>
    <submittedName>
        <fullName evidence="1">Uncharacterized protein</fullName>
    </submittedName>
</protein>
<dbReference type="AlphaFoldDB" id="A0AAV2Z3V0"/>
<evidence type="ECO:0000313" key="2">
    <source>
        <dbReference type="Proteomes" id="UP001146120"/>
    </source>
</evidence>
<reference evidence="1" key="1">
    <citation type="submission" date="2022-11" db="EMBL/GenBank/DDBJ databases">
        <authorList>
            <person name="Morgan W.R."/>
            <person name="Tartar A."/>
        </authorList>
    </citation>
    <scope>NUCLEOTIDE SEQUENCE</scope>
    <source>
        <strain evidence="1">ARSEF 373</strain>
    </source>
</reference>
<evidence type="ECO:0000313" key="1">
    <source>
        <dbReference type="EMBL" id="DBA00961.1"/>
    </source>
</evidence>
<gene>
    <name evidence="1" type="ORF">N0F65_006222</name>
</gene>
<reference evidence="1" key="2">
    <citation type="journal article" date="2023" name="Microbiol Resour">
        <title>Decontamination and Annotation of the Draft Genome Sequence of the Oomycete Lagenidium giganteum ARSEF 373.</title>
        <authorList>
            <person name="Morgan W.R."/>
            <person name="Tartar A."/>
        </authorList>
    </citation>
    <scope>NUCLEOTIDE SEQUENCE</scope>
    <source>
        <strain evidence="1">ARSEF 373</strain>
    </source>
</reference>
<keyword evidence="2" id="KW-1185">Reference proteome</keyword>
<sequence>MSRHLSATAEIGHSKNFENCFVELRNDALLSATDKAQLSPFLQPVLPPETEDNDSRLRFPKSCNAQRDHEANSELGIVTPFWQCQCWQLAITASGGFFSECKYVLSPQRSSLLPANFEMLMFLKANQDLWNASTLLQ</sequence>
<dbReference type="EMBL" id="DAKRPA010000055">
    <property type="protein sequence ID" value="DBA00961.1"/>
    <property type="molecule type" value="Genomic_DNA"/>
</dbReference>